<keyword evidence="18" id="KW-1185">Reference proteome</keyword>
<feature type="transmembrane region" description="Helical" evidence="14">
    <location>
        <begin position="347"/>
        <end position="368"/>
    </location>
</feature>
<dbReference type="InterPro" id="IPR050939">
    <property type="entry name" value="Olfactory_GPCR1"/>
</dbReference>
<evidence type="ECO:0000256" key="4">
    <source>
        <dbReference type="ARBA" id="ARBA00022692"/>
    </source>
</evidence>
<keyword evidence="4 13" id="KW-0812">Transmembrane</keyword>
<evidence type="ECO:0000256" key="1">
    <source>
        <dbReference type="ARBA" id="ARBA00004651"/>
    </source>
</evidence>
<feature type="region of interest" description="Disordered" evidence="15">
    <location>
        <begin position="47"/>
        <end position="79"/>
    </location>
</feature>
<dbReference type="FunFam" id="1.20.1070.10:FF:000024">
    <property type="entry name" value="Olfactory receptor"/>
    <property type="match status" value="1"/>
</dbReference>
<keyword evidence="8 14" id="KW-0472">Membrane</keyword>
<dbReference type="PANTHER" id="PTHR24242">
    <property type="entry name" value="G-PROTEIN COUPLED RECEPTOR"/>
    <property type="match status" value="1"/>
</dbReference>
<keyword evidence="6 14" id="KW-1133">Transmembrane helix</keyword>
<protein>
    <recommendedName>
        <fullName evidence="14">Olfactory receptor</fullName>
    </recommendedName>
</protein>
<evidence type="ECO:0000256" key="12">
    <source>
        <dbReference type="ARBA" id="ARBA00023224"/>
    </source>
</evidence>
<dbReference type="SUPFAM" id="SSF81321">
    <property type="entry name" value="Family A G protein-coupled receptor-like"/>
    <property type="match status" value="1"/>
</dbReference>
<dbReference type="GO" id="GO:0004984">
    <property type="term" value="F:olfactory receptor activity"/>
    <property type="evidence" value="ECO:0007669"/>
    <property type="project" value="InterPro"/>
</dbReference>
<evidence type="ECO:0000256" key="6">
    <source>
        <dbReference type="ARBA" id="ARBA00022989"/>
    </source>
</evidence>
<dbReference type="InterPro" id="IPR000725">
    <property type="entry name" value="Olfact_rcpt"/>
</dbReference>
<evidence type="ECO:0000259" key="16">
    <source>
        <dbReference type="PROSITE" id="PS50262"/>
    </source>
</evidence>
<keyword evidence="12 13" id="KW-0807">Transducer</keyword>
<evidence type="ECO:0000256" key="5">
    <source>
        <dbReference type="ARBA" id="ARBA00022725"/>
    </source>
</evidence>
<feature type="compositionally biased region" description="Polar residues" evidence="15">
    <location>
        <begin position="47"/>
        <end position="68"/>
    </location>
</feature>
<dbReference type="PANTHER" id="PTHR24242:SF359">
    <property type="entry name" value="ODORANT RECEPTOR-RELATED"/>
    <property type="match status" value="1"/>
</dbReference>
<evidence type="ECO:0000313" key="18">
    <source>
        <dbReference type="Proteomes" id="UP000886611"/>
    </source>
</evidence>
<dbReference type="Pfam" id="PF13853">
    <property type="entry name" value="7tm_4"/>
    <property type="match status" value="1"/>
</dbReference>
<reference evidence="17 18" key="1">
    <citation type="journal article" date="2021" name="Cell">
        <title>Tracing the genetic footprints of vertebrate landing in non-teleost ray-finned fishes.</title>
        <authorList>
            <person name="Bi X."/>
            <person name="Wang K."/>
            <person name="Yang L."/>
            <person name="Pan H."/>
            <person name="Jiang H."/>
            <person name="Wei Q."/>
            <person name="Fang M."/>
            <person name="Yu H."/>
            <person name="Zhu C."/>
            <person name="Cai Y."/>
            <person name="He Y."/>
            <person name="Gan X."/>
            <person name="Zeng H."/>
            <person name="Yu D."/>
            <person name="Zhu Y."/>
            <person name="Jiang H."/>
            <person name="Qiu Q."/>
            <person name="Yang H."/>
            <person name="Zhang Y.E."/>
            <person name="Wang W."/>
            <person name="Zhu M."/>
            <person name="He S."/>
            <person name="Zhang G."/>
        </authorList>
    </citation>
    <scope>NUCLEOTIDE SEQUENCE [LARGE SCALE GENOMIC DNA]</scope>
    <source>
        <strain evidence="17">Bchr_013</strain>
    </source>
</reference>
<dbReference type="InterPro" id="IPR000276">
    <property type="entry name" value="GPCR_Rhodpsn"/>
</dbReference>
<gene>
    <name evidence="17" type="primary">Or10a5_11</name>
    <name evidence="17" type="ORF">GTO96_0012709</name>
</gene>
<evidence type="ECO:0000256" key="11">
    <source>
        <dbReference type="ARBA" id="ARBA00023180"/>
    </source>
</evidence>
<keyword evidence="7 13" id="KW-0297">G-protein coupled receptor</keyword>
<evidence type="ECO:0000256" key="8">
    <source>
        <dbReference type="ARBA" id="ARBA00023136"/>
    </source>
</evidence>
<feature type="transmembrane region" description="Helical" evidence="14">
    <location>
        <begin position="311"/>
        <end position="335"/>
    </location>
</feature>
<dbReference type="InterPro" id="IPR017452">
    <property type="entry name" value="GPCR_Rhodpsn_7TM"/>
</dbReference>
<feature type="domain" description="G-protein coupled receptors family 1 profile" evidence="16">
    <location>
        <begin position="110"/>
        <end position="365"/>
    </location>
</feature>
<keyword evidence="9" id="KW-1015">Disulfide bond</keyword>
<feature type="transmembrane region" description="Helical" evidence="14">
    <location>
        <begin position="214"/>
        <end position="236"/>
    </location>
</feature>
<evidence type="ECO:0000256" key="3">
    <source>
        <dbReference type="ARBA" id="ARBA00022606"/>
    </source>
</evidence>
<comment type="caution">
    <text evidence="17">The sequence shown here is derived from an EMBL/GenBank/DDBJ whole genome shotgun (WGS) entry which is preliminary data.</text>
</comment>
<name>A0A8X8BK92_POLSE</name>
<dbReference type="Proteomes" id="UP000886611">
    <property type="component" value="Unassembled WGS sequence"/>
</dbReference>
<dbReference type="Gene3D" id="1.20.1070.10">
    <property type="entry name" value="Rhodopsin 7-helix transmembrane proteins"/>
    <property type="match status" value="1"/>
</dbReference>
<accession>A0A8X8BK92</accession>
<comment type="similarity">
    <text evidence="13">Belongs to the G-protein coupled receptor 1 family.</text>
</comment>
<evidence type="ECO:0000256" key="9">
    <source>
        <dbReference type="ARBA" id="ARBA00023157"/>
    </source>
</evidence>
<evidence type="ECO:0000256" key="7">
    <source>
        <dbReference type="ARBA" id="ARBA00023040"/>
    </source>
</evidence>
<dbReference type="PRINTS" id="PR00245">
    <property type="entry name" value="OLFACTORYR"/>
</dbReference>
<dbReference type="EMBL" id="JAATIS010008602">
    <property type="protein sequence ID" value="KAG2457291.1"/>
    <property type="molecule type" value="Genomic_DNA"/>
</dbReference>
<feature type="non-terminal residue" evidence="17">
    <location>
        <position position="1"/>
    </location>
</feature>
<feature type="transmembrane region" description="Helical" evidence="14">
    <location>
        <begin position="268"/>
        <end position="290"/>
    </location>
</feature>
<evidence type="ECO:0000256" key="14">
    <source>
        <dbReference type="RuleBase" id="RU363047"/>
    </source>
</evidence>
<keyword evidence="10 13" id="KW-0675">Receptor</keyword>
<keyword evidence="2 14" id="KW-1003">Cell membrane</keyword>
<evidence type="ECO:0000256" key="10">
    <source>
        <dbReference type="ARBA" id="ARBA00023170"/>
    </source>
</evidence>
<keyword evidence="11" id="KW-0325">Glycoprotein</keyword>
<evidence type="ECO:0000256" key="15">
    <source>
        <dbReference type="SAM" id="MobiDB-lite"/>
    </source>
</evidence>
<evidence type="ECO:0000256" key="13">
    <source>
        <dbReference type="RuleBase" id="RU000688"/>
    </source>
</evidence>
<evidence type="ECO:0000256" key="2">
    <source>
        <dbReference type="ARBA" id="ARBA00022475"/>
    </source>
</evidence>
<comment type="subcellular location">
    <subcellularLocation>
        <location evidence="1 14">Cell membrane</location>
        <topology evidence="1 14">Multi-pass membrane protein</topology>
    </subcellularLocation>
</comment>
<dbReference type="PRINTS" id="PR00237">
    <property type="entry name" value="GPCRRHODOPSN"/>
</dbReference>
<comment type="caution">
    <text evidence="14">Lacks conserved residue(s) required for the propagation of feature annotation.</text>
</comment>
<dbReference type="AlphaFoldDB" id="A0A8X8BK92"/>
<dbReference type="PROSITE" id="PS00237">
    <property type="entry name" value="G_PROTEIN_RECEP_F1_1"/>
    <property type="match status" value="1"/>
</dbReference>
<sequence>MADSEMNRVTVVVEELQALDKQIQKLLSRRRYLRDLKTRLLDKPHQTTEVGVTSTAPRAAQVQGQVSFTPPRRNNDNADEDLDEFQLCRRGFKARTPPAAQASIQIQNRFDPLRVPSLPSNPGDVIVTMHTPMYMLIFSLALLDLMSSTTTVPKLLSILTLESAMISITACFTQMFLYGILKAAESFLLGLMAYDRYLAICKPLHYFRITNNNLVWKLIFCCWAIAFCVVVTPVTLTVKLPFCGPNKLVHFFCEHSTVIKLACGDHLISTYTGLIVSLLVMVAPLFYVVYSYIKILKSVFKIESSHGRLKALSTCSSHLLVLSVFYLIGSGVLILSKIPNSPVDVHIMAALLQNVTPPLVNPIIYCLNTKEMKARFMKLLTLKRISPHRH</sequence>
<proteinExistence type="inferred from homology"/>
<organism evidence="17 18">
    <name type="scientific">Polypterus senegalus</name>
    <name type="common">Senegal bichir</name>
    <dbReference type="NCBI Taxonomy" id="55291"/>
    <lineage>
        <taxon>Eukaryota</taxon>
        <taxon>Metazoa</taxon>
        <taxon>Chordata</taxon>
        <taxon>Craniata</taxon>
        <taxon>Vertebrata</taxon>
        <taxon>Euteleostomi</taxon>
        <taxon>Actinopterygii</taxon>
        <taxon>Polypteriformes</taxon>
        <taxon>Polypteridae</taxon>
        <taxon>Polypterus</taxon>
    </lineage>
</organism>
<dbReference type="GO" id="GO:0005886">
    <property type="term" value="C:plasma membrane"/>
    <property type="evidence" value="ECO:0007669"/>
    <property type="project" value="UniProtKB-SubCell"/>
</dbReference>
<dbReference type="GO" id="GO:0004930">
    <property type="term" value="F:G protein-coupled receptor activity"/>
    <property type="evidence" value="ECO:0007669"/>
    <property type="project" value="UniProtKB-KW"/>
</dbReference>
<keyword evidence="5 14" id="KW-0552">Olfaction</keyword>
<dbReference type="PROSITE" id="PS50262">
    <property type="entry name" value="G_PROTEIN_RECEP_F1_2"/>
    <property type="match status" value="1"/>
</dbReference>
<keyword evidence="3 14" id="KW-0716">Sensory transduction</keyword>
<feature type="non-terminal residue" evidence="17">
    <location>
        <position position="390"/>
    </location>
</feature>
<evidence type="ECO:0000313" key="17">
    <source>
        <dbReference type="EMBL" id="KAG2457291.1"/>
    </source>
</evidence>